<proteinExistence type="predicted"/>
<gene>
    <name evidence="1" type="ORF">LOY88_001109</name>
</gene>
<name>A0ACB8V3G6_9EURO</name>
<reference evidence="1" key="1">
    <citation type="journal article" date="2022" name="bioRxiv">
        <title>Population genetic analysis of Ophidiomyces ophidiicola, the causative agent of snake fungal disease, indicates recent introductions to the USA.</title>
        <authorList>
            <person name="Ladner J.T."/>
            <person name="Palmer J.M."/>
            <person name="Ettinger C.L."/>
            <person name="Stajich J.E."/>
            <person name="Farrell T.M."/>
            <person name="Glorioso B.M."/>
            <person name="Lawson B."/>
            <person name="Price S.J."/>
            <person name="Stengle A.G."/>
            <person name="Grear D.A."/>
            <person name="Lorch J.M."/>
        </authorList>
    </citation>
    <scope>NUCLEOTIDE SEQUENCE</scope>
    <source>
        <strain evidence="1">NWHC 24266-5</strain>
    </source>
</reference>
<dbReference type="EMBL" id="JALBCA010000011">
    <property type="protein sequence ID" value="KAI2391585.1"/>
    <property type="molecule type" value="Genomic_DNA"/>
</dbReference>
<accession>A0ACB8V3G6</accession>
<sequence>MDTKAVLPSHRTHNGGHTDIPSRKRANMWYRVLLSLTFLTILYFAGRKAIWVALYRRSPVPSVEDVLRSAPLTDGHNDFPIWIRAFYQNHLYQRNFTGDVPLFGQVDFPRLTEGGLRGQFWSVYVECPTIKDTYSDEVYFEGGRDTLQQIDLVNRLVKANPDHLELVHSTAEFRRVFSQTARIASFMGIEGLHQIVNSASILRLYHQLGVRYATLTHECHNAYADSATPAKPLHNGLSDAGKALIREMNRVGMAVDLAHVSYKTMLDALKISQAPVMFSHSSIYAICAHERNVPDDILRKLKVNKGIVMISFYPEYTRCDDPAAANITDVANHIQYAGELIGYEHVGLGSDFDGMPKGIVGLEDVSKYPDLIAELLRRGVTVKQLSGVIGGNVLRVMEDIEKVAAQMTNELPLEDNVKPFFG</sequence>
<protein>
    <submittedName>
        <fullName evidence="1">Uncharacterized protein</fullName>
    </submittedName>
</protein>
<organism evidence="1">
    <name type="scientific">Ophidiomyces ophidiicola</name>
    <dbReference type="NCBI Taxonomy" id="1387563"/>
    <lineage>
        <taxon>Eukaryota</taxon>
        <taxon>Fungi</taxon>
        <taxon>Dikarya</taxon>
        <taxon>Ascomycota</taxon>
        <taxon>Pezizomycotina</taxon>
        <taxon>Eurotiomycetes</taxon>
        <taxon>Eurotiomycetidae</taxon>
        <taxon>Onygenales</taxon>
        <taxon>Onygenaceae</taxon>
        <taxon>Ophidiomyces</taxon>
    </lineage>
</organism>
<comment type="caution">
    <text evidence="1">The sequence shown here is derived from an EMBL/GenBank/DDBJ whole genome shotgun (WGS) entry which is preliminary data.</text>
</comment>
<evidence type="ECO:0000313" key="1">
    <source>
        <dbReference type="EMBL" id="KAI2391585.1"/>
    </source>
</evidence>